<dbReference type="SUPFAM" id="SSF49842">
    <property type="entry name" value="TNF-like"/>
    <property type="match status" value="1"/>
</dbReference>
<gene>
    <name evidence="1" type="ORF">S01H4_15960</name>
</gene>
<sequence>RATVADRARLTINDGVAWVGSNFHSGSGEWEWLTLTITINLAAGQMLVQRWIVGGDTTAEFDGGVVCEGDIATFGTDHPQSIRVPAVRAYHDANQNIGTGAWQPLALNQERYDTDTMHDLAVNNSRLYANTPGIYTITGTILFDANAAGWRGAVIELNGTGVFIASQATLSLGAVDATAVTVATQYELAEGDYVELNAYQDTGVGLNALVLANYSPEFAMVRVGPSAG</sequence>
<organism evidence="1">
    <name type="scientific">marine sediment metagenome</name>
    <dbReference type="NCBI Taxonomy" id="412755"/>
    <lineage>
        <taxon>unclassified sequences</taxon>
        <taxon>metagenomes</taxon>
        <taxon>ecological metagenomes</taxon>
    </lineage>
</organism>
<proteinExistence type="predicted"/>
<protein>
    <recommendedName>
        <fullName evidence="2">C1q domain-containing protein</fullName>
    </recommendedName>
</protein>
<name>X1BJQ8_9ZZZZ</name>
<reference evidence="1" key="1">
    <citation type="journal article" date="2014" name="Front. Microbiol.">
        <title>High frequency of phylogenetically diverse reductive dehalogenase-homologous genes in deep subseafloor sedimentary metagenomes.</title>
        <authorList>
            <person name="Kawai M."/>
            <person name="Futagami T."/>
            <person name="Toyoda A."/>
            <person name="Takaki Y."/>
            <person name="Nishi S."/>
            <person name="Hori S."/>
            <person name="Arai W."/>
            <person name="Tsubouchi T."/>
            <person name="Morono Y."/>
            <person name="Uchiyama I."/>
            <person name="Ito T."/>
            <person name="Fujiyama A."/>
            <person name="Inagaki F."/>
            <person name="Takami H."/>
        </authorList>
    </citation>
    <scope>NUCLEOTIDE SEQUENCE</scope>
    <source>
        <strain evidence="1">Expedition CK06-06</strain>
    </source>
</reference>
<feature type="non-terminal residue" evidence="1">
    <location>
        <position position="1"/>
    </location>
</feature>
<accession>X1BJQ8</accession>
<dbReference type="EMBL" id="BART01006993">
    <property type="protein sequence ID" value="GAG72311.1"/>
    <property type="molecule type" value="Genomic_DNA"/>
</dbReference>
<evidence type="ECO:0008006" key="2">
    <source>
        <dbReference type="Google" id="ProtNLM"/>
    </source>
</evidence>
<evidence type="ECO:0000313" key="1">
    <source>
        <dbReference type="EMBL" id="GAG72311.1"/>
    </source>
</evidence>
<dbReference type="InterPro" id="IPR008983">
    <property type="entry name" value="Tumour_necrosis_fac-like_dom"/>
</dbReference>
<comment type="caution">
    <text evidence="1">The sequence shown here is derived from an EMBL/GenBank/DDBJ whole genome shotgun (WGS) entry which is preliminary data.</text>
</comment>
<dbReference type="AlphaFoldDB" id="X1BJQ8"/>